<sequence>MGFFVLRPKLGYNKTMLTTNFWRKYFKVLIRMGAFAFREHGVRRRAFRMHGLCVFNSFKRSY</sequence>
<dbReference type="Proteomes" id="UP000230434">
    <property type="component" value="Unassembled WGS sequence"/>
</dbReference>
<dbReference type="EMBL" id="PFWF01000085">
    <property type="protein sequence ID" value="PJA64246.1"/>
    <property type="molecule type" value="Genomic_DNA"/>
</dbReference>
<evidence type="ECO:0000313" key="2">
    <source>
        <dbReference type="Proteomes" id="UP000230434"/>
    </source>
</evidence>
<organism evidence="1 2">
    <name type="scientific">Candidatus Portnoybacteria bacterium CG_4_9_14_3_um_filter_40_10</name>
    <dbReference type="NCBI Taxonomy" id="1974804"/>
    <lineage>
        <taxon>Bacteria</taxon>
        <taxon>Candidatus Portnoyibacteriota</taxon>
    </lineage>
</organism>
<reference evidence="2" key="1">
    <citation type="submission" date="2017-09" db="EMBL/GenBank/DDBJ databases">
        <title>Depth-based differentiation of microbial function through sediment-hosted aquifers and enrichment of novel symbionts in the deep terrestrial subsurface.</title>
        <authorList>
            <person name="Probst A.J."/>
            <person name="Ladd B."/>
            <person name="Jarett J.K."/>
            <person name="Geller-Mcgrath D.E."/>
            <person name="Sieber C.M.K."/>
            <person name="Emerson J.B."/>
            <person name="Anantharaman K."/>
            <person name="Thomas B.C."/>
            <person name="Malmstrom R."/>
            <person name="Stieglmeier M."/>
            <person name="Klingl A."/>
            <person name="Woyke T."/>
            <person name="Ryan C.M."/>
            <person name="Banfield J.F."/>
        </authorList>
    </citation>
    <scope>NUCLEOTIDE SEQUENCE [LARGE SCALE GENOMIC DNA]</scope>
</reference>
<comment type="caution">
    <text evidence="1">The sequence shown here is derived from an EMBL/GenBank/DDBJ whole genome shotgun (WGS) entry which is preliminary data.</text>
</comment>
<evidence type="ECO:0000313" key="1">
    <source>
        <dbReference type="EMBL" id="PJA64246.1"/>
    </source>
</evidence>
<proteinExistence type="predicted"/>
<accession>A0A2M7YMQ9</accession>
<dbReference type="AlphaFoldDB" id="A0A2M7YMQ9"/>
<name>A0A2M7YMQ9_9BACT</name>
<gene>
    <name evidence="1" type="ORF">CO159_04105</name>
</gene>
<protein>
    <submittedName>
        <fullName evidence="1">Uncharacterized protein</fullName>
    </submittedName>
</protein>